<keyword evidence="3" id="KW-1185">Reference proteome</keyword>
<organism evidence="2 3">
    <name type="scientific">Paractinoplanes atraurantiacus</name>
    <dbReference type="NCBI Taxonomy" id="1036182"/>
    <lineage>
        <taxon>Bacteria</taxon>
        <taxon>Bacillati</taxon>
        <taxon>Actinomycetota</taxon>
        <taxon>Actinomycetes</taxon>
        <taxon>Micromonosporales</taxon>
        <taxon>Micromonosporaceae</taxon>
        <taxon>Paractinoplanes</taxon>
    </lineage>
</organism>
<proteinExistence type="predicted"/>
<dbReference type="RefSeq" id="WP_097322510.1">
    <property type="nucleotide sequence ID" value="NZ_OBDY01000011.1"/>
</dbReference>
<evidence type="ECO:0000313" key="3">
    <source>
        <dbReference type="Proteomes" id="UP000219612"/>
    </source>
</evidence>
<evidence type="ECO:0000256" key="1">
    <source>
        <dbReference type="SAM" id="MobiDB-lite"/>
    </source>
</evidence>
<dbReference type="EMBL" id="OBDY01000011">
    <property type="protein sequence ID" value="SNY50964.1"/>
    <property type="molecule type" value="Genomic_DNA"/>
</dbReference>
<dbReference type="AlphaFoldDB" id="A0A285ISL5"/>
<dbReference type="Proteomes" id="UP000219612">
    <property type="component" value="Unassembled WGS sequence"/>
</dbReference>
<accession>A0A285ISL5</accession>
<dbReference type="OrthoDB" id="123178at2"/>
<feature type="compositionally biased region" description="Low complexity" evidence="1">
    <location>
        <begin position="82"/>
        <end position="101"/>
    </location>
</feature>
<protein>
    <submittedName>
        <fullName evidence="2">Uncharacterized protein</fullName>
    </submittedName>
</protein>
<evidence type="ECO:0000313" key="2">
    <source>
        <dbReference type="EMBL" id="SNY50964.1"/>
    </source>
</evidence>
<feature type="region of interest" description="Disordered" evidence="1">
    <location>
        <begin position="1"/>
        <end position="472"/>
    </location>
</feature>
<feature type="compositionally biased region" description="Low complexity" evidence="1">
    <location>
        <begin position="390"/>
        <end position="402"/>
    </location>
</feature>
<feature type="compositionally biased region" description="Low complexity" evidence="1">
    <location>
        <begin position="338"/>
        <end position="348"/>
    </location>
</feature>
<reference evidence="2 3" key="1">
    <citation type="submission" date="2017-09" db="EMBL/GenBank/DDBJ databases">
        <authorList>
            <person name="Ehlers B."/>
            <person name="Leendertz F.H."/>
        </authorList>
    </citation>
    <scope>NUCLEOTIDE SEQUENCE [LARGE SCALE GENOMIC DNA]</scope>
    <source>
        <strain evidence="2 3">CGMCC 4.6857</strain>
    </source>
</reference>
<feature type="compositionally biased region" description="Low complexity" evidence="1">
    <location>
        <begin position="255"/>
        <end position="330"/>
    </location>
</feature>
<name>A0A285ISL5_9ACTN</name>
<feature type="compositionally biased region" description="Polar residues" evidence="1">
    <location>
        <begin position="1"/>
        <end position="12"/>
    </location>
</feature>
<feature type="compositionally biased region" description="Basic and acidic residues" evidence="1">
    <location>
        <begin position="121"/>
        <end position="137"/>
    </location>
</feature>
<feature type="compositionally biased region" description="Polar residues" evidence="1">
    <location>
        <begin position="243"/>
        <end position="254"/>
    </location>
</feature>
<feature type="compositionally biased region" description="Basic and acidic residues" evidence="1">
    <location>
        <begin position="69"/>
        <end position="81"/>
    </location>
</feature>
<gene>
    <name evidence="2" type="ORF">SAMN05421748_111153</name>
</gene>
<sequence>MEPTSSPDNARSNRGLARFWPVHREGEDEATTPDAAESPATLSSETEMVALGSRRSSETPGSPVASATPDERNERAERDTPAEGPKAPASSGPGPIPSARPESGVPSARPPLPVPGGQHGLPDRDTDHSEAGEREDGAAAAVESARANPWDRDPATFGGFGLGGRNGRMLFGGRNPLEPRPAGLNGHSHGEANGHASTVDGPEQADENDENGRDDMNGRIPATGENGSAPVSGPGGATGWASVPTSKHPTVTPTSGAPVSGAPVSGAPVSSAPVSPALGSTGPSATGPSANGTGSNNPGSNGAGSNSLGSTGLGSTNTGSNGLGSTNTGSTGLGSNGLGSANTGSAGLRPDGLGSTGLGSSSLGFGGNYGEPASYTPALPDPEAGPVSGVPAPRAASASIPVPAAPPSKSPVTFSGDLTAKTVEDEEPAPLPRRSASLEDAEPARRGRRAAPEEPEDEKPEDAPLRPGDVAEGNIAFWDEDAVRHFRAAWHEVKAEFVDDPETALTRAHDLLTDAVNELTEALLAERDELDPLRGNKSPDTESMRMAMRGYREFLDRILAL</sequence>